<evidence type="ECO:0000313" key="2">
    <source>
        <dbReference type="Proteomes" id="UP000585474"/>
    </source>
</evidence>
<protein>
    <submittedName>
        <fullName evidence="1">Uncharacterized protein</fullName>
    </submittedName>
</protein>
<dbReference type="EMBL" id="BJWL01000002">
    <property type="protein sequence ID" value="GFY81983.1"/>
    <property type="molecule type" value="Genomic_DNA"/>
</dbReference>
<reference evidence="1 2" key="1">
    <citation type="submission" date="2019-07" db="EMBL/GenBank/DDBJ databases">
        <title>De Novo Assembly of kiwifruit Actinidia rufa.</title>
        <authorList>
            <person name="Sugita-Konishi S."/>
            <person name="Sato K."/>
            <person name="Mori E."/>
            <person name="Abe Y."/>
            <person name="Kisaki G."/>
            <person name="Hamano K."/>
            <person name="Suezawa K."/>
            <person name="Otani M."/>
            <person name="Fukuda T."/>
            <person name="Manabe T."/>
            <person name="Gomi K."/>
            <person name="Tabuchi M."/>
            <person name="Akimitsu K."/>
            <person name="Kataoka I."/>
        </authorList>
    </citation>
    <scope>NUCLEOTIDE SEQUENCE [LARGE SCALE GENOMIC DNA]</scope>
    <source>
        <strain evidence="2">cv. Fuchu</strain>
    </source>
</reference>
<comment type="caution">
    <text evidence="1">The sequence shown here is derived from an EMBL/GenBank/DDBJ whole genome shotgun (WGS) entry which is preliminary data.</text>
</comment>
<accession>A0A7J0E652</accession>
<keyword evidence="2" id="KW-1185">Reference proteome</keyword>
<evidence type="ECO:0000313" key="1">
    <source>
        <dbReference type="EMBL" id="GFY81983.1"/>
    </source>
</evidence>
<name>A0A7J0E652_9ERIC</name>
<dbReference type="AlphaFoldDB" id="A0A7J0E652"/>
<organism evidence="1 2">
    <name type="scientific">Actinidia rufa</name>
    <dbReference type="NCBI Taxonomy" id="165716"/>
    <lineage>
        <taxon>Eukaryota</taxon>
        <taxon>Viridiplantae</taxon>
        <taxon>Streptophyta</taxon>
        <taxon>Embryophyta</taxon>
        <taxon>Tracheophyta</taxon>
        <taxon>Spermatophyta</taxon>
        <taxon>Magnoliopsida</taxon>
        <taxon>eudicotyledons</taxon>
        <taxon>Gunneridae</taxon>
        <taxon>Pentapetalae</taxon>
        <taxon>asterids</taxon>
        <taxon>Ericales</taxon>
        <taxon>Actinidiaceae</taxon>
        <taxon>Actinidia</taxon>
    </lineage>
</organism>
<proteinExistence type="predicted"/>
<gene>
    <name evidence="1" type="ORF">Acr_02g0002230</name>
</gene>
<sequence>MAKLDPRRPVNCPRREREICLGSTKKLPPPELLDDIVTNDLQDVVAALRIAICRCCQPPITEPSPSQDAFTGCERDRGRGGGVDLAFGSGDRGEGQRVIGDKGVMKAFGCGGDGSGADGDSFPES</sequence>
<dbReference type="Proteomes" id="UP000585474">
    <property type="component" value="Unassembled WGS sequence"/>
</dbReference>